<proteinExistence type="predicted"/>
<reference evidence="9 10" key="1">
    <citation type="submission" date="2018-09" db="EMBL/GenBank/DDBJ databases">
        <title>A high-quality reference genome of wild soybean provides a powerful tool to mine soybean genomes.</title>
        <authorList>
            <person name="Xie M."/>
            <person name="Chung C.Y.L."/>
            <person name="Li M.-W."/>
            <person name="Wong F.-L."/>
            <person name="Chan T.-F."/>
            <person name="Lam H.-M."/>
        </authorList>
    </citation>
    <scope>NUCLEOTIDE SEQUENCE [LARGE SCALE GENOMIC DNA]</scope>
    <source>
        <strain evidence="10">cv. W05</strain>
        <tissue evidence="9">Hypocotyl of etiolated seedlings</tissue>
    </source>
</reference>
<comment type="caution">
    <text evidence="9">The sequence shown here is derived from an EMBL/GenBank/DDBJ whole genome shotgun (WGS) entry which is preliminary data.</text>
</comment>
<feature type="region of interest" description="Disordered" evidence="7">
    <location>
        <begin position="122"/>
        <end position="264"/>
    </location>
</feature>
<evidence type="ECO:0000256" key="4">
    <source>
        <dbReference type="ARBA" id="ARBA00023125"/>
    </source>
</evidence>
<keyword evidence="4" id="KW-0238">DNA-binding</keyword>
<dbReference type="PANTHER" id="PTHR31945">
    <property type="entry name" value="TRANSCRIPTION FACTOR SCREAM2-RELATED"/>
    <property type="match status" value="1"/>
</dbReference>
<evidence type="ECO:0000313" key="9">
    <source>
        <dbReference type="EMBL" id="RZB61104.1"/>
    </source>
</evidence>
<evidence type="ECO:0000256" key="3">
    <source>
        <dbReference type="ARBA" id="ARBA00023015"/>
    </source>
</evidence>
<dbReference type="SMART" id="SM00353">
    <property type="entry name" value="HLH"/>
    <property type="match status" value="1"/>
</dbReference>
<gene>
    <name evidence="9" type="ORF">D0Y65_043738</name>
</gene>
<dbReference type="Pfam" id="PF22754">
    <property type="entry name" value="bHLH-TF_ACT-like_plant"/>
    <property type="match status" value="1"/>
</dbReference>
<dbReference type="InterPro" id="IPR051358">
    <property type="entry name" value="TF_AMS/ICE1/BHLH6-like"/>
</dbReference>
<evidence type="ECO:0000256" key="5">
    <source>
        <dbReference type="ARBA" id="ARBA00023163"/>
    </source>
</evidence>
<organism evidence="9 10">
    <name type="scientific">Glycine soja</name>
    <name type="common">Wild soybean</name>
    <dbReference type="NCBI Taxonomy" id="3848"/>
    <lineage>
        <taxon>Eukaryota</taxon>
        <taxon>Viridiplantae</taxon>
        <taxon>Streptophyta</taxon>
        <taxon>Embryophyta</taxon>
        <taxon>Tracheophyta</taxon>
        <taxon>Spermatophyta</taxon>
        <taxon>Magnoliopsida</taxon>
        <taxon>eudicotyledons</taxon>
        <taxon>Gunneridae</taxon>
        <taxon>Pentapetalae</taxon>
        <taxon>rosids</taxon>
        <taxon>fabids</taxon>
        <taxon>Fabales</taxon>
        <taxon>Fabaceae</taxon>
        <taxon>Papilionoideae</taxon>
        <taxon>50 kb inversion clade</taxon>
        <taxon>NPAAA clade</taxon>
        <taxon>indigoferoid/millettioid clade</taxon>
        <taxon>Phaseoleae</taxon>
        <taxon>Glycine</taxon>
        <taxon>Glycine subgen. Soja</taxon>
    </lineage>
</organism>
<dbReference type="PROSITE" id="PS50888">
    <property type="entry name" value="BHLH"/>
    <property type="match status" value="1"/>
</dbReference>
<keyword evidence="5" id="KW-0804">Transcription</keyword>
<protein>
    <submittedName>
        <fullName evidence="9">Transcription factor ICE1</fullName>
    </submittedName>
</protein>
<evidence type="ECO:0000256" key="7">
    <source>
        <dbReference type="SAM" id="MobiDB-lite"/>
    </source>
</evidence>
<evidence type="ECO:0000256" key="1">
    <source>
        <dbReference type="ARBA" id="ARBA00004123"/>
    </source>
</evidence>
<dbReference type="SUPFAM" id="SSF47459">
    <property type="entry name" value="HLH, helix-loop-helix DNA-binding domain"/>
    <property type="match status" value="1"/>
</dbReference>
<dbReference type="InterPro" id="IPR036638">
    <property type="entry name" value="HLH_DNA-bd_sf"/>
</dbReference>
<dbReference type="Gene3D" id="4.10.280.10">
    <property type="entry name" value="Helix-loop-helix DNA-binding domain"/>
    <property type="match status" value="1"/>
</dbReference>
<evidence type="ECO:0000256" key="6">
    <source>
        <dbReference type="ARBA" id="ARBA00023242"/>
    </source>
</evidence>
<dbReference type="GO" id="GO:0003700">
    <property type="term" value="F:DNA-binding transcription factor activity"/>
    <property type="evidence" value="ECO:0007669"/>
    <property type="project" value="TreeGrafter"/>
</dbReference>
<feature type="compositionally biased region" description="Basic residues" evidence="7">
    <location>
        <begin position="247"/>
        <end position="256"/>
    </location>
</feature>
<dbReference type="Pfam" id="PF00010">
    <property type="entry name" value="HLH"/>
    <property type="match status" value="1"/>
</dbReference>
<dbReference type="GO" id="GO:0046983">
    <property type="term" value="F:protein dimerization activity"/>
    <property type="evidence" value="ECO:0007669"/>
    <property type="project" value="InterPro"/>
</dbReference>
<keyword evidence="10" id="KW-1185">Reference proteome</keyword>
<dbReference type="GO" id="GO:0043565">
    <property type="term" value="F:sequence-specific DNA binding"/>
    <property type="evidence" value="ECO:0007669"/>
    <property type="project" value="TreeGrafter"/>
</dbReference>
<name>A0A445GIQ3_GLYSO</name>
<dbReference type="InterPro" id="IPR054502">
    <property type="entry name" value="bHLH-TF_ACT-like_plant"/>
</dbReference>
<keyword evidence="3" id="KW-0805">Transcription regulation</keyword>
<dbReference type="FunFam" id="4.10.280.10:FF:000066">
    <property type="entry name" value="BHLH transcription factor"/>
    <property type="match status" value="1"/>
</dbReference>
<evidence type="ECO:0000313" key="10">
    <source>
        <dbReference type="Proteomes" id="UP000289340"/>
    </source>
</evidence>
<feature type="compositionally biased region" description="Acidic residues" evidence="7">
    <location>
        <begin position="218"/>
        <end position="233"/>
    </location>
</feature>
<dbReference type="CDD" id="cd11443">
    <property type="entry name" value="bHLH_AtAMS_like"/>
    <property type="match status" value="1"/>
</dbReference>
<feature type="domain" description="BHLH" evidence="8">
    <location>
        <begin position="254"/>
        <end position="303"/>
    </location>
</feature>
<dbReference type="PANTHER" id="PTHR31945:SF129">
    <property type="entry name" value="TRANSCRIPTION FACTOR SCREAM2"/>
    <property type="match status" value="1"/>
</dbReference>
<keyword evidence="6" id="KW-0539">Nucleus</keyword>
<keyword evidence="2" id="KW-0217">Developmental protein</keyword>
<feature type="compositionally biased region" description="Basic and acidic residues" evidence="7">
    <location>
        <begin position="154"/>
        <end position="167"/>
    </location>
</feature>
<dbReference type="Proteomes" id="UP000289340">
    <property type="component" value="Chromosome 16"/>
</dbReference>
<comment type="subcellular location">
    <subcellularLocation>
        <location evidence="1">Nucleus</location>
    </subcellularLocation>
</comment>
<evidence type="ECO:0000256" key="2">
    <source>
        <dbReference type="ARBA" id="ARBA00022473"/>
    </source>
</evidence>
<dbReference type="Gramene" id="XM_028350776.1">
    <property type="protein sequence ID" value="XP_028206577.1"/>
    <property type="gene ID" value="LOC114390091"/>
</dbReference>
<dbReference type="GO" id="GO:0005634">
    <property type="term" value="C:nucleus"/>
    <property type="evidence" value="ECO:0007669"/>
    <property type="project" value="UniProtKB-SubCell"/>
</dbReference>
<accession>A0A445GIQ3</accession>
<dbReference type="InterPro" id="IPR011598">
    <property type="entry name" value="bHLH_dom"/>
</dbReference>
<dbReference type="EMBL" id="QZWG01000016">
    <property type="protein sequence ID" value="RZB61104.1"/>
    <property type="molecule type" value="Genomic_DNA"/>
</dbReference>
<dbReference type="AlphaFoldDB" id="A0A445GIQ3"/>
<evidence type="ECO:0000259" key="8">
    <source>
        <dbReference type="PROSITE" id="PS50888"/>
    </source>
</evidence>
<feature type="compositionally biased region" description="Gly residues" evidence="7">
    <location>
        <begin position="234"/>
        <end position="244"/>
    </location>
</feature>
<dbReference type="CDD" id="cd04873">
    <property type="entry name" value="ACT_UUR-ACR-like"/>
    <property type="match status" value="1"/>
</dbReference>
<sequence>MLPTRALTHTLGVPWTEPENDAVTGDAALLASFKSMLDRDWYMDQPHCDFLQNDAAFLEHPLGSSSSSSSSLPQQQHFVVPPKPCYFNVNGNGPLECGFELGSQSSFLAPFPVNALELSLDPEFPASKPGGGLIRREEKQRPLDALAPSTLYQKRTERWREAGKAEELAMPPPPPPQLAMEKRRKRGEQGEDEGGLNYESGEDMKLEENGVDANNNDNDNDDDDDDDDGDGDGDNGNGGGGGGDQKGKKKKKKKMPAKNLMAERRRRKKLNDKLYMLRSVVPNISKMDRASILGDAIDYLRELQVRITDLNHELESGPPGSSLPPAASFHPVTPTLPTLPCRVKEEICPISLPSPKNQSAKVEVTVREGGAVNIHMFCAHRPGLLLSTMRAMDSLGLDVQQAVISCFNGFSLDVFRAEQCREGQDVLPEQIKEVLLDTAGFHGMM</sequence>